<dbReference type="InterPro" id="IPR050789">
    <property type="entry name" value="Diverse_Enzym_Activities"/>
</dbReference>
<accession>A0ABR2V4I8</accession>
<dbReference type="InterPro" id="IPR001466">
    <property type="entry name" value="Beta-lactam-related"/>
</dbReference>
<dbReference type="EMBL" id="JARVKF010000157">
    <property type="protein sequence ID" value="KAK9421822.1"/>
    <property type="molecule type" value="Genomic_DNA"/>
</dbReference>
<dbReference type="Pfam" id="PF00144">
    <property type="entry name" value="Beta-lactamase"/>
    <property type="match status" value="1"/>
</dbReference>
<dbReference type="Proteomes" id="UP001408356">
    <property type="component" value="Unassembled WGS sequence"/>
</dbReference>
<dbReference type="PANTHER" id="PTHR43283:SF17">
    <property type="entry name" value="(LOVD), PUTATIVE (AFU_ORTHOLOGUE AFUA_5G00920)-RELATED"/>
    <property type="match status" value="1"/>
</dbReference>
<dbReference type="PANTHER" id="PTHR43283">
    <property type="entry name" value="BETA-LACTAMASE-RELATED"/>
    <property type="match status" value="1"/>
</dbReference>
<dbReference type="InterPro" id="IPR012338">
    <property type="entry name" value="Beta-lactam/transpept-like"/>
</dbReference>
<comment type="similarity">
    <text evidence="1">Belongs to the class-A beta-lactamase family.</text>
</comment>
<evidence type="ECO:0000256" key="3">
    <source>
        <dbReference type="SAM" id="MobiDB-lite"/>
    </source>
</evidence>
<keyword evidence="6" id="KW-1185">Reference proteome</keyword>
<evidence type="ECO:0000313" key="5">
    <source>
        <dbReference type="EMBL" id="KAK9421822.1"/>
    </source>
</evidence>
<feature type="region of interest" description="Disordered" evidence="3">
    <location>
        <begin position="245"/>
        <end position="266"/>
    </location>
</feature>
<evidence type="ECO:0000256" key="2">
    <source>
        <dbReference type="ARBA" id="ARBA00022801"/>
    </source>
</evidence>
<gene>
    <name evidence="5" type="ORF">SUNI508_05423</name>
</gene>
<reference evidence="5 6" key="1">
    <citation type="journal article" date="2024" name="J. Plant Pathol.">
        <title>Sequence and assembly of the genome of Seiridium unicorne, isolate CBS 538.82, causal agent of cypress canker disease.</title>
        <authorList>
            <person name="Scali E."/>
            <person name="Rocca G.D."/>
            <person name="Danti R."/>
            <person name="Garbelotto M."/>
            <person name="Barberini S."/>
            <person name="Baroncelli R."/>
            <person name="Emiliani G."/>
        </authorList>
    </citation>
    <scope>NUCLEOTIDE SEQUENCE [LARGE SCALE GENOMIC DNA]</scope>
    <source>
        <strain evidence="5 6">BM-138-508</strain>
    </source>
</reference>
<comment type="caution">
    <text evidence="5">The sequence shown here is derived from an EMBL/GenBank/DDBJ whole genome shotgun (WGS) entry which is preliminary data.</text>
</comment>
<organism evidence="5 6">
    <name type="scientific">Seiridium unicorne</name>
    <dbReference type="NCBI Taxonomy" id="138068"/>
    <lineage>
        <taxon>Eukaryota</taxon>
        <taxon>Fungi</taxon>
        <taxon>Dikarya</taxon>
        <taxon>Ascomycota</taxon>
        <taxon>Pezizomycotina</taxon>
        <taxon>Sordariomycetes</taxon>
        <taxon>Xylariomycetidae</taxon>
        <taxon>Amphisphaeriales</taxon>
        <taxon>Sporocadaceae</taxon>
        <taxon>Seiridium</taxon>
    </lineage>
</organism>
<sequence length="403" mass="44146">MAALRDRLNGILTSHVVSPEDAEPRNKLLAAAFVVVNKDGILYSNAVGRLDFATDTGPYTTSSISWIASMTKLLTATCLLQLVENGTLSLDQDIRPLIPQLAHMQILRGFDASDKPIMEANDRPIILRHLLTHTLGLGYDLADPDLMKWSKSVGRTANNLGWSLEGFTTPLKFAPGDGWYYGSAYDWAGHLLTLVTGHSLSDYMAQHIFKPLGIESTTFWPKRVDPEGSRTLAFAFAEEGRNGAGLLRPGPSPVPEDHEMESGGAGLHSTPEDYARFLHGILSHKVLSTRATDLLFSPQLNSRQKDMLTLIAEAAHDAFIPELARGAELNHGLGGLINMTDIEGKRRKGSMMWSGMSNGRWWIDRATGIAGAVFTNVLPHGNQVLTGMWDELETAVYDELAEE</sequence>
<evidence type="ECO:0000256" key="1">
    <source>
        <dbReference type="ARBA" id="ARBA00009009"/>
    </source>
</evidence>
<name>A0ABR2V4I8_9PEZI</name>
<protein>
    <submittedName>
        <fullName evidence="5">Beta-lactamase/transpeptidase-like protein</fullName>
    </submittedName>
</protein>
<dbReference type="Gene3D" id="3.40.710.10">
    <property type="entry name" value="DD-peptidase/beta-lactamase superfamily"/>
    <property type="match status" value="1"/>
</dbReference>
<keyword evidence="2" id="KW-0378">Hydrolase</keyword>
<evidence type="ECO:0000259" key="4">
    <source>
        <dbReference type="Pfam" id="PF00144"/>
    </source>
</evidence>
<evidence type="ECO:0000313" key="6">
    <source>
        <dbReference type="Proteomes" id="UP001408356"/>
    </source>
</evidence>
<feature type="domain" description="Beta-lactamase-related" evidence="4">
    <location>
        <begin position="27"/>
        <end position="379"/>
    </location>
</feature>
<proteinExistence type="inferred from homology"/>
<dbReference type="SUPFAM" id="SSF56601">
    <property type="entry name" value="beta-lactamase/transpeptidase-like"/>
    <property type="match status" value="1"/>
</dbReference>